<feature type="domain" description="Ketosynthase family 3 (KS3)" evidence="5">
    <location>
        <begin position="1"/>
        <end position="396"/>
    </location>
</feature>
<dbReference type="CDD" id="cd00834">
    <property type="entry name" value="KAS_I_II"/>
    <property type="match status" value="1"/>
</dbReference>
<reference evidence="6 7" key="1">
    <citation type="submission" date="2018-05" db="EMBL/GenBank/DDBJ databases">
        <title>Genomic Encyclopedia of Type Strains, Phase IV (KMG-IV): sequencing the most valuable type-strain genomes for metagenomic binning, comparative biology and taxonomic classification.</title>
        <authorList>
            <person name="Goeker M."/>
        </authorList>
    </citation>
    <scope>NUCLEOTIDE SEQUENCE [LARGE SCALE GENOMIC DNA]</scope>
    <source>
        <strain evidence="6 7">DSM 45480</strain>
    </source>
</reference>
<evidence type="ECO:0000313" key="7">
    <source>
        <dbReference type="Proteomes" id="UP000246005"/>
    </source>
</evidence>
<dbReference type="InterPro" id="IPR000794">
    <property type="entry name" value="Beta-ketoacyl_synthase"/>
</dbReference>
<sequence length="763" mass="77187">MVVVSMGAISSLGATAEDLWTGAREGRVAITSVRHLDWPVDPTLVAGEVDHVPTEPFGRRVRIRPHADRALALALAAAWQTWSAVPADLVPADRLGVVLGTCNAGLLSARRWCQAVLDGVELPAEVARTITPQALAEAVGTSVGARGPVLAVNTACASGVSAIGLGTDLIRRGRAEAVLTGGVDALSDVVVAGFAALQSLAPRPTAPYSRLRNGLSLGEGSGWLLLVRADLAARAGLEVVAEVAGYGLSTDAYHPTAPRPDGSGAAQALLHALADAGLSGTDIGYVNGHGTGTPKNDVAESNAIRAALGPAADSVAVSSTKSVIGHLLGAAGAVEAIVTACAVRERVVPPTAGDYEPDPECDLDYVPGAARPWDGRAAIANSMAFGGVNAAVVLARPGIGSAVTTPWQPALVTGIAVFSPAGEGVDLLTRSAGGDGRVTTGPAVDLDVNPSLDRRDRRRLDRLSALSVMSAATALRHAAVEPGSADAERTGLVLGTGVGPAESIEQFLGPLLAEGPRAASPSVFPNTVYSQAAGRVATRLGLRGPTCTVSVGHASGAVALGYAADLIGMGRADRIVVVAADVLTDTVLSAYRRQGVLRDDRRGDGLSLIEAGVAIVLERPEVAHGRGATVLGAVRGWAAAHDARSSGLWDPDGQGVQRAVLGALLDAATSPDEIGDVWLAAAGLGTADNAERAAVTRCLPAGVKIHAPKLTVGEPLGVGGALTALLAWDDMTRHRTGSRASLVNSSSLGGAHVSIVITRGDAG</sequence>
<protein>
    <submittedName>
        <fullName evidence="6">3-oxoacyl-[acyl-carrier-protein] synthase II</fullName>
    </submittedName>
</protein>
<evidence type="ECO:0000256" key="1">
    <source>
        <dbReference type="ARBA" id="ARBA00008467"/>
    </source>
</evidence>
<comment type="similarity">
    <text evidence="1 4">Belongs to the thiolase-like superfamily. Beta-ketoacyl-ACP synthases family.</text>
</comment>
<dbReference type="InterPro" id="IPR014030">
    <property type="entry name" value="Ketoacyl_synth_N"/>
</dbReference>
<dbReference type="AlphaFoldDB" id="A0A316HW32"/>
<evidence type="ECO:0000256" key="4">
    <source>
        <dbReference type="RuleBase" id="RU003694"/>
    </source>
</evidence>
<dbReference type="SMART" id="SM00825">
    <property type="entry name" value="PKS_KS"/>
    <property type="match status" value="1"/>
</dbReference>
<dbReference type="FunFam" id="3.40.47.10:FF:000029">
    <property type="entry name" value="3-oxoacyl-[acyl-carrier-protein] synthase 1"/>
    <property type="match status" value="1"/>
</dbReference>
<keyword evidence="2 4" id="KW-0808">Transferase</keyword>
<accession>A0A316HW32</accession>
<name>A0A316HW32_9PSEU</name>
<dbReference type="InterPro" id="IPR020841">
    <property type="entry name" value="PKS_Beta-ketoAc_synthase_dom"/>
</dbReference>
<feature type="domain" description="Ketosynthase family 3 (KS3)" evidence="5">
    <location>
        <begin position="407"/>
        <end position="759"/>
    </location>
</feature>
<organism evidence="6 7">
    <name type="scientific">Lentzea atacamensis</name>
    <dbReference type="NCBI Taxonomy" id="531938"/>
    <lineage>
        <taxon>Bacteria</taxon>
        <taxon>Bacillati</taxon>
        <taxon>Actinomycetota</taxon>
        <taxon>Actinomycetes</taxon>
        <taxon>Pseudonocardiales</taxon>
        <taxon>Pseudonocardiaceae</taxon>
        <taxon>Lentzea</taxon>
    </lineage>
</organism>
<dbReference type="GO" id="GO:0004315">
    <property type="term" value="F:3-oxoacyl-[acyl-carrier-protein] synthase activity"/>
    <property type="evidence" value="ECO:0007669"/>
    <property type="project" value="InterPro"/>
</dbReference>
<dbReference type="PROSITE" id="PS00606">
    <property type="entry name" value="KS3_1"/>
    <property type="match status" value="1"/>
</dbReference>
<evidence type="ECO:0000313" key="6">
    <source>
        <dbReference type="EMBL" id="PWK84854.1"/>
    </source>
</evidence>
<keyword evidence="3" id="KW-0012">Acyltransferase</keyword>
<dbReference type="Gene3D" id="3.40.47.10">
    <property type="match status" value="3"/>
</dbReference>
<comment type="caution">
    <text evidence="6">The sequence shown here is derived from an EMBL/GenBank/DDBJ whole genome shotgun (WGS) entry which is preliminary data.</text>
</comment>
<dbReference type="PANTHER" id="PTHR11712:SF336">
    <property type="entry name" value="3-OXOACYL-[ACYL-CARRIER-PROTEIN] SYNTHASE, MITOCHONDRIAL"/>
    <property type="match status" value="1"/>
</dbReference>
<proteinExistence type="inferred from homology"/>
<evidence type="ECO:0000256" key="3">
    <source>
        <dbReference type="ARBA" id="ARBA00023315"/>
    </source>
</evidence>
<dbReference type="PROSITE" id="PS52004">
    <property type="entry name" value="KS3_2"/>
    <property type="match status" value="2"/>
</dbReference>
<dbReference type="InterPro" id="IPR014031">
    <property type="entry name" value="Ketoacyl_synth_C"/>
</dbReference>
<dbReference type="InterPro" id="IPR016039">
    <property type="entry name" value="Thiolase-like"/>
</dbReference>
<dbReference type="EMBL" id="QGHB01000007">
    <property type="protein sequence ID" value="PWK84854.1"/>
    <property type="molecule type" value="Genomic_DNA"/>
</dbReference>
<dbReference type="Pfam" id="PF02801">
    <property type="entry name" value="Ketoacyl-synt_C"/>
    <property type="match status" value="2"/>
</dbReference>
<gene>
    <name evidence="6" type="ORF">C8D88_10761</name>
</gene>
<dbReference type="PANTHER" id="PTHR11712">
    <property type="entry name" value="POLYKETIDE SYNTHASE-RELATED"/>
    <property type="match status" value="1"/>
</dbReference>
<evidence type="ECO:0000256" key="2">
    <source>
        <dbReference type="ARBA" id="ARBA00022679"/>
    </source>
</evidence>
<dbReference type="Proteomes" id="UP000246005">
    <property type="component" value="Unassembled WGS sequence"/>
</dbReference>
<dbReference type="Pfam" id="PF00109">
    <property type="entry name" value="ketoacyl-synt"/>
    <property type="match status" value="2"/>
</dbReference>
<dbReference type="GO" id="GO:0005829">
    <property type="term" value="C:cytosol"/>
    <property type="evidence" value="ECO:0007669"/>
    <property type="project" value="TreeGrafter"/>
</dbReference>
<dbReference type="InterPro" id="IPR018201">
    <property type="entry name" value="Ketoacyl_synth_AS"/>
</dbReference>
<dbReference type="GO" id="GO:0006633">
    <property type="term" value="P:fatty acid biosynthetic process"/>
    <property type="evidence" value="ECO:0007669"/>
    <property type="project" value="InterPro"/>
</dbReference>
<evidence type="ECO:0000259" key="5">
    <source>
        <dbReference type="PROSITE" id="PS52004"/>
    </source>
</evidence>
<dbReference type="SUPFAM" id="SSF53901">
    <property type="entry name" value="Thiolase-like"/>
    <property type="match status" value="4"/>
</dbReference>